<evidence type="ECO:0000313" key="1">
    <source>
        <dbReference type="EMBL" id="ONI41583.1"/>
    </source>
</evidence>
<organism evidence="1 2">
    <name type="scientific">Candidatus Epulonipiscium fishelsonii</name>
    <dbReference type="NCBI Taxonomy" id="77094"/>
    <lineage>
        <taxon>Bacteria</taxon>
        <taxon>Bacillati</taxon>
        <taxon>Bacillota</taxon>
        <taxon>Clostridia</taxon>
        <taxon>Lachnospirales</taxon>
        <taxon>Lachnospiraceae</taxon>
        <taxon>Candidatus Epulonipiscium</taxon>
    </lineage>
</organism>
<protein>
    <submittedName>
        <fullName evidence="1">Uncharacterized protein</fullName>
    </submittedName>
</protein>
<reference evidence="1" key="1">
    <citation type="submission" date="2016-08" db="EMBL/GenBank/DDBJ databases">
        <authorList>
            <person name="Ngugi D.K."/>
            <person name="Miyake S."/>
            <person name="Stingl U."/>
        </authorList>
    </citation>
    <scope>NUCLEOTIDE SEQUENCE</scope>
    <source>
        <strain evidence="1">SCG-B11WGA-EpuloA1</strain>
    </source>
</reference>
<gene>
    <name evidence="1" type="ORF">AN396_00695</name>
</gene>
<sequence length="241" mass="27643">MNKIQLKYILSLIYGILGLMLVSVPLIRYDAASVAHNIIIFLGLSLAGGGFTNCYIFYKEHKLINKVYSQQLNLLSHWRYESYKYYSLKDRLTEERNTLVLNNIAVSIIFCILGVGALFSNSGSKIGFSFSMLFLAVIISVLIYIIIDRYYDYLLKTPLEVIFTDEFVYYKGDIYGLSYSIYTLTDVFINEDLEPKIVFAYSSCTDYTTSVYELILPIPAGFLKDAELISSHFKHKILFSK</sequence>
<proteinExistence type="predicted"/>
<dbReference type="EMBL" id="LJDB01000033">
    <property type="protein sequence ID" value="ONI41583.1"/>
    <property type="molecule type" value="Genomic_DNA"/>
</dbReference>
<name>A0ACC8XEH8_9FIRM</name>
<accession>A0ACC8XEH8</accession>
<keyword evidence="2" id="KW-1185">Reference proteome</keyword>
<comment type="caution">
    <text evidence="1">The sequence shown here is derived from an EMBL/GenBank/DDBJ whole genome shotgun (WGS) entry which is preliminary data.</text>
</comment>
<evidence type="ECO:0000313" key="2">
    <source>
        <dbReference type="Proteomes" id="UP000188605"/>
    </source>
</evidence>
<dbReference type="Proteomes" id="UP000188605">
    <property type="component" value="Unassembled WGS sequence"/>
</dbReference>